<sequence>MDMHLLTDRYLRGTLAEDEKARFEERLVWDKELIDELDLAERLRDGLRESMADSSYTVRPGNAGISGGIAAVLSVPQYAAAASFLVAVTLTVGLMRGPLMPGSGDSEFQTVPTEIFPLLVVRGTNVQSVRFSPGITTILLVDVVGSYDFYRVALRIDEPGADATWLNDELQPTYPDSLAVSVPGDLLATGRYVLSVDGGRVSETGEKIYEFVQDIPFDATSE</sequence>
<reference evidence="1" key="1">
    <citation type="submission" date="2019-07" db="EMBL/GenBank/DDBJ databases">
        <authorList>
            <person name="Weber M."/>
            <person name="Kostadinov I."/>
            <person name="Kostadinov D I."/>
        </authorList>
    </citation>
    <scope>NUCLEOTIDE SEQUENCE</scope>
    <source>
        <strain evidence="1">Gfbio:sag-sample-m06:053724c1-46a9-4a36-b237-ea2bf867836b</strain>
    </source>
</reference>
<accession>A0A7D9H3T0</accession>
<dbReference type="EMBL" id="LR633967">
    <property type="protein sequence ID" value="VUX55280.1"/>
    <property type="molecule type" value="Genomic_DNA"/>
</dbReference>
<evidence type="ECO:0000313" key="1">
    <source>
        <dbReference type="EMBL" id="VUX55280.1"/>
    </source>
</evidence>
<name>A0A7D9H3T0_9GAMM</name>
<dbReference type="AlphaFoldDB" id="A0A7D9H3T0"/>
<protein>
    <submittedName>
        <fullName evidence="1">Uncharacterized protein</fullName>
    </submittedName>
</protein>
<organism evidence="1">
    <name type="scientific">uncultured Woeseiaceae bacterium</name>
    <dbReference type="NCBI Taxonomy" id="1983305"/>
    <lineage>
        <taxon>Bacteria</taxon>
        <taxon>Pseudomonadati</taxon>
        <taxon>Pseudomonadota</taxon>
        <taxon>Gammaproteobacteria</taxon>
        <taxon>Woeseiales</taxon>
        <taxon>Woeseiaceae</taxon>
        <taxon>environmental samples</taxon>
    </lineage>
</organism>
<proteinExistence type="predicted"/>
<gene>
    <name evidence="1" type="ORF">JTBM06_V1_10003</name>
</gene>